<keyword evidence="3" id="KW-1185">Reference proteome</keyword>
<organism evidence="2 3">
    <name type="scientific">Magnetospirillum sulfuroxidans</name>
    <dbReference type="NCBI Taxonomy" id="611300"/>
    <lineage>
        <taxon>Bacteria</taxon>
        <taxon>Pseudomonadati</taxon>
        <taxon>Pseudomonadota</taxon>
        <taxon>Alphaproteobacteria</taxon>
        <taxon>Rhodospirillales</taxon>
        <taxon>Rhodospirillaceae</taxon>
        <taxon>Magnetospirillum</taxon>
    </lineage>
</organism>
<protein>
    <submittedName>
        <fullName evidence="2">Uncharacterized protein</fullName>
    </submittedName>
</protein>
<feature type="transmembrane region" description="Helical" evidence="1">
    <location>
        <begin position="65"/>
        <end position="87"/>
    </location>
</feature>
<dbReference type="EMBL" id="JAGTUF010000003">
    <property type="protein sequence ID" value="MBR9971292.1"/>
    <property type="molecule type" value="Genomic_DNA"/>
</dbReference>
<evidence type="ECO:0000313" key="3">
    <source>
        <dbReference type="Proteomes" id="UP000680714"/>
    </source>
</evidence>
<reference evidence="2 3" key="1">
    <citation type="submission" date="2021-04" db="EMBL/GenBank/DDBJ databases">
        <title>Magnetospirillum sulfuroxidans sp. nov., a facultative chemolithoautotrophic sulfur-oxidizing alphaproteobacterium isolated from freshwater sediment and proposals for Paramagetospirillum gen. nov., and Magnetospirillaceae fam. nov.</title>
        <authorList>
            <person name="Koziaeva V."/>
            <person name="Geelhoed J.S."/>
            <person name="Sorokin D.Y."/>
            <person name="Grouzdev D.S."/>
        </authorList>
    </citation>
    <scope>NUCLEOTIDE SEQUENCE [LARGE SCALE GENOMIC DNA]</scope>
    <source>
        <strain evidence="2 3">J10</strain>
    </source>
</reference>
<feature type="transmembrane region" description="Helical" evidence="1">
    <location>
        <begin position="24"/>
        <end position="44"/>
    </location>
</feature>
<dbReference type="Proteomes" id="UP000680714">
    <property type="component" value="Unassembled WGS sequence"/>
</dbReference>
<accession>A0ABS5IAV3</accession>
<dbReference type="RefSeq" id="WP_211546902.1">
    <property type="nucleotide sequence ID" value="NZ_JAGTUF010000003.1"/>
</dbReference>
<keyword evidence="1" id="KW-0472">Membrane</keyword>
<comment type="caution">
    <text evidence="2">The sequence shown here is derived from an EMBL/GenBank/DDBJ whole genome shotgun (WGS) entry which is preliminary data.</text>
</comment>
<proteinExistence type="predicted"/>
<sequence>MAALVALLIGAANDLVSPLFSFSAEVVIGLSLLSGGLVIVGGLGRNGLGRNGLGPAAVVKPLLRCARGSSVCCLVTMILTVAAMGHWTVLHQPQGGGLAAALPAAVTIQHGLGITEICLVDDDYQVSGGAD</sequence>
<keyword evidence="1" id="KW-0812">Transmembrane</keyword>
<gene>
    <name evidence="2" type="ORF">KEC16_06165</name>
</gene>
<name>A0ABS5IAV3_9PROT</name>
<evidence type="ECO:0000256" key="1">
    <source>
        <dbReference type="SAM" id="Phobius"/>
    </source>
</evidence>
<evidence type="ECO:0000313" key="2">
    <source>
        <dbReference type="EMBL" id="MBR9971292.1"/>
    </source>
</evidence>
<keyword evidence="1" id="KW-1133">Transmembrane helix</keyword>